<comment type="caution">
    <text evidence="2">The sequence shown here is derived from an EMBL/GenBank/DDBJ whole genome shotgun (WGS) entry which is preliminary data.</text>
</comment>
<proteinExistence type="predicted"/>
<evidence type="ECO:0000313" key="3">
    <source>
        <dbReference type="Proteomes" id="UP001175261"/>
    </source>
</evidence>
<accession>A0AA39GQC9</accession>
<name>A0AA39GQC9_SARSR</name>
<gene>
    <name evidence="2" type="ORF">NLU13_0992</name>
</gene>
<dbReference type="PANTHER" id="PTHR34365">
    <property type="entry name" value="ENOLASE (DUF1399)"/>
    <property type="match status" value="1"/>
</dbReference>
<organism evidence="2 3">
    <name type="scientific">Sarocladium strictum</name>
    <name type="common">Black bundle disease fungus</name>
    <name type="synonym">Acremonium strictum</name>
    <dbReference type="NCBI Taxonomy" id="5046"/>
    <lineage>
        <taxon>Eukaryota</taxon>
        <taxon>Fungi</taxon>
        <taxon>Dikarya</taxon>
        <taxon>Ascomycota</taxon>
        <taxon>Pezizomycotina</taxon>
        <taxon>Sordariomycetes</taxon>
        <taxon>Hypocreomycetidae</taxon>
        <taxon>Hypocreales</taxon>
        <taxon>Sarocladiaceae</taxon>
        <taxon>Sarocladium</taxon>
    </lineage>
</organism>
<dbReference type="Proteomes" id="UP001175261">
    <property type="component" value="Unassembled WGS sequence"/>
</dbReference>
<keyword evidence="3" id="KW-1185">Reference proteome</keyword>
<sequence>MSFESPAHLASLHTLGREAVAGARLLEYPLARSINLSEALRPEEEAVIPSPSLFNFSISRGVNDGGGAESKHRPDEGTADKPSTGRRGSDSKDARREALERLPTVAECAAHLELLEVFYVLRQKVLVSREIDNALRIQPNRETKTGKKGDTKTLKDQTLWDRRQAKWDRYLEFACVRFLSWMDGLTPDDTVVTGDEPPLPKHLPPVDVLMVWHAFLLNPRLFHDRCGQRLIWKMRFPWEAIHAAIRSRDWSFELNLDDLVAYHKSTDLPPDLYKSFCQWDPPSVTSASYSWERRRRSDDEEGKVPLPLTRFSLAEAKHVGSVPLPLDSVTKRNLARYCQIFPRVDVPLALELKAAVSRQASFVDKMNAHLWIRSPAVEGTLRRAIERYAKFLAILARGKKFTIVPTLDVDLAWHTHQCFSGFGYAAAVKARVGRFINHDDTIAKETLGDGFDETRKLWRMYYGKEYRVCGCWDCEALLSGVEKASSAADLQAIATQVEADVLYHRIAESRLRSKRPLPKRRDL</sequence>
<dbReference type="EMBL" id="JAPDFR010000001">
    <property type="protein sequence ID" value="KAK0391491.1"/>
    <property type="molecule type" value="Genomic_DNA"/>
</dbReference>
<reference evidence="2" key="1">
    <citation type="submission" date="2022-10" db="EMBL/GenBank/DDBJ databases">
        <title>Determination and structural analysis of whole genome sequence of Sarocladium strictum F4-1.</title>
        <authorList>
            <person name="Hu L."/>
            <person name="Jiang Y."/>
        </authorList>
    </citation>
    <scope>NUCLEOTIDE SEQUENCE</scope>
    <source>
        <strain evidence="2">F4-1</strain>
    </source>
</reference>
<protein>
    <recommendedName>
        <fullName evidence="4">Glycine-rich domain-containing protein 1</fullName>
    </recommendedName>
</protein>
<dbReference type="AlphaFoldDB" id="A0AA39GQC9"/>
<evidence type="ECO:0000313" key="2">
    <source>
        <dbReference type="EMBL" id="KAK0391491.1"/>
    </source>
</evidence>
<dbReference type="Pfam" id="PF07173">
    <property type="entry name" value="GRDP-like"/>
    <property type="match status" value="1"/>
</dbReference>
<dbReference type="InterPro" id="IPR009836">
    <property type="entry name" value="GRDP-like"/>
</dbReference>
<evidence type="ECO:0000256" key="1">
    <source>
        <dbReference type="SAM" id="MobiDB-lite"/>
    </source>
</evidence>
<feature type="region of interest" description="Disordered" evidence="1">
    <location>
        <begin position="59"/>
        <end position="95"/>
    </location>
</feature>
<evidence type="ECO:0008006" key="4">
    <source>
        <dbReference type="Google" id="ProtNLM"/>
    </source>
</evidence>
<feature type="compositionally biased region" description="Basic and acidic residues" evidence="1">
    <location>
        <begin position="69"/>
        <end position="79"/>
    </location>
</feature>
<dbReference type="PANTHER" id="PTHR34365:SF7">
    <property type="entry name" value="GLYCINE-RICH DOMAIN-CONTAINING PROTEIN 1"/>
    <property type="match status" value="1"/>
</dbReference>